<gene>
    <name evidence="1" type="primary">PPUP7718</name>
</gene>
<dbReference type="AlphaFoldDB" id="A0A0S7EW53"/>
<dbReference type="EMBL" id="GBYX01475150">
    <property type="protein sequence ID" value="JAO06525.1"/>
    <property type="molecule type" value="Transcribed_RNA"/>
</dbReference>
<feature type="non-terminal residue" evidence="1">
    <location>
        <position position="1"/>
    </location>
</feature>
<accession>A0A0S7EW53</accession>
<evidence type="ECO:0000313" key="1">
    <source>
        <dbReference type="EMBL" id="JAO06525.1"/>
    </source>
</evidence>
<sequence length="107" mass="12301">LHVDILLQIVVSKKHIKSDLKTFPPCIHPSTCPSIHPWDKEEGRKKEGVFPGTTIAPLYSVTLQCVQKYKIDSTYENTRSAEHVVRNQCITAPTHIQFWKKSERPLH</sequence>
<proteinExistence type="predicted"/>
<protein>
    <submittedName>
        <fullName evidence="1">PPUP7718</fullName>
    </submittedName>
</protein>
<name>A0A0S7EW53_9TELE</name>
<reference evidence="1" key="1">
    <citation type="submission" date="2014-12" db="EMBL/GenBank/DDBJ databases">
        <title>Parallel Evolution in Life History Adaptation Evident in the Tissue-Specific Poeciliopsis prolifica transcriptome.</title>
        <authorList>
            <person name="Jue N.K."/>
            <person name="Foley R.J."/>
            <person name="Obergfell C."/>
            <person name="Reznick D.N."/>
            <person name="O'Neill R.J."/>
            <person name="O'Neill M.J."/>
        </authorList>
    </citation>
    <scope>NUCLEOTIDE SEQUENCE</scope>
</reference>
<organism evidence="1">
    <name type="scientific">Poeciliopsis prolifica</name>
    <name type="common">blackstripe livebearer</name>
    <dbReference type="NCBI Taxonomy" id="188132"/>
    <lineage>
        <taxon>Eukaryota</taxon>
        <taxon>Metazoa</taxon>
        <taxon>Chordata</taxon>
        <taxon>Craniata</taxon>
        <taxon>Vertebrata</taxon>
        <taxon>Euteleostomi</taxon>
        <taxon>Actinopterygii</taxon>
        <taxon>Neopterygii</taxon>
        <taxon>Teleostei</taxon>
        <taxon>Neoteleostei</taxon>
        <taxon>Acanthomorphata</taxon>
        <taxon>Ovalentaria</taxon>
        <taxon>Atherinomorphae</taxon>
        <taxon>Cyprinodontiformes</taxon>
        <taxon>Poeciliidae</taxon>
        <taxon>Poeciliinae</taxon>
        <taxon>Poeciliopsis</taxon>
    </lineage>
</organism>